<dbReference type="AlphaFoldDB" id="A0A922HWI6"/>
<keyword evidence="3" id="KW-1185">Reference proteome</keyword>
<name>A0A922HWI6_DERFA</name>
<reference evidence="2" key="1">
    <citation type="submission" date="2013-05" db="EMBL/GenBank/DDBJ databases">
        <authorList>
            <person name="Yim A.K.Y."/>
            <person name="Chan T.F."/>
            <person name="Ji K.M."/>
            <person name="Liu X.Y."/>
            <person name="Zhou J.W."/>
            <person name="Li R.Q."/>
            <person name="Yang K.Y."/>
            <person name="Li J."/>
            <person name="Li M."/>
            <person name="Law P.T.W."/>
            <person name="Wu Y.L."/>
            <person name="Cai Z.L."/>
            <person name="Qin H."/>
            <person name="Bao Y."/>
            <person name="Leung R.K.K."/>
            <person name="Ng P.K.S."/>
            <person name="Zou J."/>
            <person name="Zhong X.J."/>
            <person name="Ran P.X."/>
            <person name="Zhong N.S."/>
            <person name="Liu Z.G."/>
            <person name="Tsui S.K.W."/>
        </authorList>
    </citation>
    <scope>NUCLEOTIDE SEQUENCE</scope>
    <source>
        <strain evidence="2">Derf</strain>
        <tissue evidence="2">Whole organism</tissue>
    </source>
</reference>
<dbReference type="Proteomes" id="UP000790347">
    <property type="component" value="Unassembled WGS sequence"/>
</dbReference>
<feature type="compositionally biased region" description="Low complexity" evidence="1">
    <location>
        <begin position="57"/>
        <end position="88"/>
    </location>
</feature>
<protein>
    <submittedName>
        <fullName evidence="2">Uncharacterized protein</fullName>
    </submittedName>
</protein>
<organism evidence="2 3">
    <name type="scientific">Dermatophagoides farinae</name>
    <name type="common">American house dust mite</name>
    <dbReference type="NCBI Taxonomy" id="6954"/>
    <lineage>
        <taxon>Eukaryota</taxon>
        <taxon>Metazoa</taxon>
        <taxon>Ecdysozoa</taxon>
        <taxon>Arthropoda</taxon>
        <taxon>Chelicerata</taxon>
        <taxon>Arachnida</taxon>
        <taxon>Acari</taxon>
        <taxon>Acariformes</taxon>
        <taxon>Sarcoptiformes</taxon>
        <taxon>Astigmata</taxon>
        <taxon>Psoroptidia</taxon>
        <taxon>Analgoidea</taxon>
        <taxon>Pyroglyphidae</taxon>
        <taxon>Dermatophagoidinae</taxon>
        <taxon>Dermatophagoides</taxon>
    </lineage>
</organism>
<sequence>MPTLIKELLFCGSPWDCYDSFGYSPSLYCTPTRLSAICLSIVETFMVRIDDDDDTSVLDTTQQQQQQTSENISNNNSNNTINDESSSS</sequence>
<evidence type="ECO:0000313" key="3">
    <source>
        <dbReference type="Proteomes" id="UP000790347"/>
    </source>
</evidence>
<evidence type="ECO:0000313" key="2">
    <source>
        <dbReference type="EMBL" id="KAH9506953.1"/>
    </source>
</evidence>
<proteinExistence type="predicted"/>
<accession>A0A922HWI6</accession>
<evidence type="ECO:0000256" key="1">
    <source>
        <dbReference type="SAM" id="MobiDB-lite"/>
    </source>
</evidence>
<dbReference type="EMBL" id="ASGP02000005">
    <property type="protein sequence ID" value="KAH9506953.1"/>
    <property type="molecule type" value="Genomic_DNA"/>
</dbReference>
<comment type="caution">
    <text evidence="2">The sequence shown here is derived from an EMBL/GenBank/DDBJ whole genome shotgun (WGS) entry which is preliminary data.</text>
</comment>
<feature type="region of interest" description="Disordered" evidence="1">
    <location>
        <begin position="56"/>
        <end position="88"/>
    </location>
</feature>
<reference evidence="2" key="2">
    <citation type="journal article" date="2022" name="Res Sq">
        <title>Comparative Genomics Reveals Insights into the Divergent Evolution of Astigmatic Mites and Household Pest Adaptations.</title>
        <authorList>
            <person name="Xiong Q."/>
            <person name="Wan A.T.-Y."/>
            <person name="Liu X.-Y."/>
            <person name="Fung C.S.-H."/>
            <person name="Xiao X."/>
            <person name="Malainual N."/>
            <person name="Hou J."/>
            <person name="Wang L."/>
            <person name="Wang M."/>
            <person name="Yang K."/>
            <person name="Cui Y."/>
            <person name="Leung E."/>
            <person name="Nong W."/>
            <person name="Shin S.-K."/>
            <person name="Au S."/>
            <person name="Jeong K.Y."/>
            <person name="Chew F.T."/>
            <person name="Hui J."/>
            <person name="Leung T.F."/>
            <person name="Tungtrongchitr A."/>
            <person name="Zhong N."/>
            <person name="Liu Z."/>
            <person name="Tsui S."/>
        </authorList>
    </citation>
    <scope>NUCLEOTIDE SEQUENCE</scope>
    <source>
        <strain evidence="2">Derf</strain>
        <tissue evidence="2">Whole organism</tissue>
    </source>
</reference>
<gene>
    <name evidence="2" type="ORF">DERF_011658</name>
</gene>